<dbReference type="Pfam" id="PF13581">
    <property type="entry name" value="HATPase_c_2"/>
    <property type="match status" value="1"/>
</dbReference>
<evidence type="ECO:0000259" key="1">
    <source>
        <dbReference type="Pfam" id="PF13581"/>
    </source>
</evidence>
<dbReference type="SUPFAM" id="SSF55874">
    <property type="entry name" value="ATPase domain of HSP90 chaperone/DNA topoisomerase II/histidine kinase"/>
    <property type="match status" value="1"/>
</dbReference>
<proteinExistence type="predicted"/>
<dbReference type="InterPro" id="IPR003594">
    <property type="entry name" value="HATPase_dom"/>
</dbReference>
<dbReference type="Proteomes" id="UP001601058">
    <property type="component" value="Unassembled WGS sequence"/>
</dbReference>
<name>A0ABW6JZE9_9BACI</name>
<dbReference type="EMBL" id="JBIACJ010000002">
    <property type="protein sequence ID" value="MFE8695882.1"/>
    <property type="molecule type" value="Genomic_DNA"/>
</dbReference>
<dbReference type="Gene3D" id="3.30.565.10">
    <property type="entry name" value="Histidine kinase-like ATPase, C-terminal domain"/>
    <property type="match status" value="1"/>
</dbReference>
<evidence type="ECO:0000313" key="2">
    <source>
        <dbReference type="EMBL" id="MFE8695882.1"/>
    </source>
</evidence>
<feature type="domain" description="Histidine kinase/HSP90-like ATPase" evidence="1">
    <location>
        <begin position="31"/>
        <end position="131"/>
    </location>
</feature>
<organism evidence="2 3">
    <name type="scientific">Cytobacillus mangrovibacter</name>
    <dbReference type="NCBI Taxonomy" id="3299024"/>
    <lineage>
        <taxon>Bacteria</taxon>
        <taxon>Bacillati</taxon>
        <taxon>Bacillota</taxon>
        <taxon>Bacilli</taxon>
        <taxon>Bacillales</taxon>
        <taxon>Bacillaceae</taxon>
        <taxon>Cytobacillus</taxon>
    </lineage>
</organism>
<dbReference type="GO" id="GO:0005524">
    <property type="term" value="F:ATP binding"/>
    <property type="evidence" value="ECO:0007669"/>
    <property type="project" value="UniProtKB-KW"/>
</dbReference>
<dbReference type="RefSeq" id="WP_389216756.1">
    <property type="nucleotide sequence ID" value="NZ_JBIACJ010000002.1"/>
</dbReference>
<gene>
    <name evidence="2" type="ORF">ACFYKT_05820</name>
</gene>
<accession>A0ABW6JZE9</accession>
<comment type="caution">
    <text evidence="2">The sequence shown here is derived from an EMBL/GenBank/DDBJ whole genome shotgun (WGS) entry which is preliminary data.</text>
</comment>
<reference evidence="2 3" key="1">
    <citation type="submission" date="2024-08" db="EMBL/GenBank/DDBJ databases">
        <title>Two novel Cytobacillus novel species.</title>
        <authorList>
            <person name="Liu G."/>
        </authorList>
    </citation>
    <scope>NUCLEOTIDE SEQUENCE [LARGE SCALE GENOMIC DNA]</scope>
    <source>
        <strain evidence="2 3">FJAT-53684</strain>
    </source>
</reference>
<sequence length="151" mass="17065">MIEYQLRFKTQDEYRKLRGLIKNDIYKILGESDSFLMEIAINEAVNNALCSNSMKLITINIRVSSGKRLIIRIKDQGKGFNVCKALKGIANGPELLLEKRLSSDSGRGIPLIKLATDKMFYNRVGNELLLMKRIGSNLAKNIDSKRVEVFG</sequence>
<keyword evidence="2" id="KW-0547">Nucleotide-binding</keyword>
<keyword evidence="3" id="KW-1185">Reference proteome</keyword>
<dbReference type="InterPro" id="IPR036890">
    <property type="entry name" value="HATPase_C_sf"/>
</dbReference>
<evidence type="ECO:0000313" key="3">
    <source>
        <dbReference type="Proteomes" id="UP001601058"/>
    </source>
</evidence>
<protein>
    <submittedName>
        <fullName evidence="2">ATP-binding protein</fullName>
    </submittedName>
</protein>
<dbReference type="CDD" id="cd16936">
    <property type="entry name" value="HATPase_RsbW-like"/>
    <property type="match status" value="1"/>
</dbReference>
<keyword evidence="2" id="KW-0067">ATP-binding</keyword>